<dbReference type="Gene3D" id="3.30.310.170">
    <property type="entry name" value="Outer membrane protein assembly factor BamC"/>
    <property type="match status" value="1"/>
</dbReference>
<dbReference type="EMBL" id="CP011568">
    <property type="protein sequence ID" value="AKJ67392.2"/>
    <property type="molecule type" value="Genomic_DNA"/>
</dbReference>
<dbReference type="AlphaFoldDB" id="A0A0G3EQ29"/>
<dbReference type="OrthoDB" id="5291099at2"/>
<evidence type="ECO:0008006" key="3">
    <source>
        <dbReference type="Google" id="ProtNLM"/>
    </source>
</evidence>
<dbReference type="Pfam" id="PF06804">
    <property type="entry name" value="Lipoprotein_18"/>
    <property type="match status" value="1"/>
</dbReference>
<evidence type="ECO:0000313" key="2">
    <source>
        <dbReference type="Proteomes" id="UP000036700"/>
    </source>
</evidence>
<dbReference type="InterPro" id="IPR010653">
    <property type="entry name" value="NlpB/DapX"/>
</dbReference>
<protein>
    <recommendedName>
        <fullName evidence="3">Outer membrane protein assembly factor BamC</fullName>
    </recommendedName>
</protein>
<dbReference type="STRING" id="445709.ABW99_03230"/>
<dbReference type="KEGG" id="ptx:ABW99_03230"/>
<gene>
    <name evidence="1" type="ORF">ABW99_03230</name>
</gene>
<reference evidence="2" key="1">
    <citation type="submission" date="2015-06" db="EMBL/GenBank/DDBJ databases">
        <authorList>
            <person name="Lim Y.L."/>
            <person name="Ee R."/>
            <person name="Yong D."/>
            <person name="How K.Y."/>
            <person name="Yin W.F."/>
            <person name="Chan K.G."/>
        </authorList>
    </citation>
    <scope>NUCLEOTIDE SEQUENCE [LARGE SCALE GENOMIC DNA]</scope>
    <source>
        <strain evidence="2">DSM 25325</strain>
    </source>
</reference>
<dbReference type="Proteomes" id="UP000036700">
    <property type="component" value="Chromosome"/>
</dbReference>
<name>A0A0G3EQ29_9BURK</name>
<proteinExistence type="predicted"/>
<accession>A0A0G3EQ29</accession>
<evidence type="ECO:0000313" key="1">
    <source>
        <dbReference type="EMBL" id="AKJ67392.2"/>
    </source>
</evidence>
<keyword evidence="2" id="KW-1185">Reference proteome</keyword>
<sequence>MTWAAFAAVTLVAGCSSLNSALQSDRVDYKSAETGPSLAVPPDLSSLAATPAAPIGGATSLSSYEKKEKVVAAQPKVQVLPEVPGMKVVRDGNERWLVVHQAPGDLWPTLRQFWQEQGFVLTLDSPDTGVMETGWEENRAKIPQDFIRNLLGKVIDGLYSTGVRDRFRTRVERGPDGTTDVFITHSRMVEVYTNSQKDTTKWEPAPSDPGLEAIFLTKLMQRLGATAEAAKSEVQAAAPAAPATRVINAADKTYLDINEPYDRAWVRVGVALDRANFTVTSSDRQKGLYQVRYVDPAALHKDNGFFYSLFHSKQIQQSKEPRQYNVNVRGESNDQTRVYVLDPNGNIDTSEIAKNIIGVLSAQLQ</sequence>
<dbReference type="InterPro" id="IPR042268">
    <property type="entry name" value="BamC_C"/>
</dbReference>
<organism evidence="1 2">
    <name type="scientific">Pandoraea thiooxydans</name>
    <dbReference type="NCBI Taxonomy" id="445709"/>
    <lineage>
        <taxon>Bacteria</taxon>
        <taxon>Pseudomonadati</taxon>
        <taxon>Pseudomonadota</taxon>
        <taxon>Betaproteobacteria</taxon>
        <taxon>Burkholderiales</taxon>
        <taxon>Burkholderiaceae</taxon>
        <taxon>Pandoraea</taxon>
    </lineage>
</organism>